<protein>
    <submittedName>
        <fullName evidence="2 3">Uncharacterized protein</fullName>
    </submittedName>
</protein>
<gene>
    <name evidence="2" type="ORF">BRADI_4g13686v3</name>
</gene>
<reference evidence="3" key="3">
    <citation type="submission" date="2018-08" db="UniProtKB">
        <authorList>
            <consortium name="EnsemblPlants"/>
        </authorList>
    </citation>
    <scope>IDENTIFICATION</scope>
    <source>
        <strain evidence="3">cv. Bd21</strain>
    </source>
</reference>
<dbReference type="Proteomes" id="UP000008810">
    <property type="component" value="Chromosome 4"/>
</dbReference>
<dbReference type="AlphaFoldDB" id="A0A0Q3EJD4"/>
<accession>A0A0Q3EJD4</accession>
<organism evidence="2">
    <name type="scientific">Brachypodium distachyon</name>
    <name type="common">Purple false brome</name>
    <name type="synonym">Trachynia distachya</name>
    <dbReference type="NCBI Taxonomy" id="15368"/>
    <lineage>
        <taxon>Eukaryota</taxon>
        <taxon>Viridiplantae</taxon>
        <taxon>Streptophyta</taxon>
        <taxon>Embryophyta</taxon>
        <taxon>Tracheophyta</taxon>
        <taxon>Spermatophyta</taxon>
        <taxon>Magnoliopsida</taxon>
        <taxon>Liliopsida</taxon>
        <taxon>Poales</taxon>
        <taxon>Poaceae</taxon>
        <taxon>BOP clade</taxon>
        <taxon>Pooideae</taxon>
        <taxon>Stipodae</taxon>
        <taxon>Brachypodieae</taxon>
        <taxon>Brachypodium</taxon>
    </lineage>
</organism>
<sequence length="169" mass="18710">MESSSRVCFACLAGFSHGSQNREFFIHVLLSTVACRYSSPFHFCCCCCSRCLHLRSPHLSFPAAPRQSFLRTVGALAPLFPGDRLCAQLLAGRPRRPSACLLSLLPRPSAESLLSFPVTHKTMPCTSPHPSKHRILRSRERQGDTAGAKDGQWLAVVRHVRGTAGWRRP</sequence>
<dbReference type="InParanoid" id="A0A0Q3EJD4"/>
<reference evidence="2" key="2">
    <citation type="submission" date="2017-06" db="EMBL/GenBank/DDBJ databases">
        <title>WGS assembly of Brachypodium distachyon.</title>
        <authorList>
            <consortium name="The International Brachypodium Initiative"/>
            <person name="Lucas S."/>
            <person name="Harmon-Smith M."/>
            <person name="Lail K."/>
            <person name="Tice H."/>
            <person name="Grimwood J."/>
            <person name="Bruce D."/>
            <person name="Barry K."/>
            <person name="Shu S."/>
            <person name="Lindquist E."/>
            <person name="Wang M."/>
            <person name="Pitluck S."/>
            <person name="Vogel J.P."/>
            <person name="Garvin D.F."/>
            <person name="Mockler T.C."/>
            <person name="Schmutz J."/>
            <person name="Rokhsar D."/>
            <person name="Bevan M.W."/>
        </authorList>
    </citation>
    <scope>NUCLEOTIDE SEQUENCE</scope>
    <source>
        <strain evidence="2">Bd21</strain>
    </source>
</reference>
<evidence type="ECO:0000313" key="4">
    <source>
        <dbReference type="Proteomes" id="UP000008810"/>
    </source>
</evidence>
<evidence type="ECO:0000313" key="3">
    <source>
        <dbReference type="EnsemblPlants" id="KQJ87815"/>
    </source>
</evidence>
<dbReference type="EMBL" id="CM000883">
    <property type="protein sequence ID" value="KQJ87815.2"/>
    <property type="molecule type" value="Genomic_DNA"/>
</dbReference>
<feature type="region of interest" description="Disordered" evidence="1">
    <location>
        <begin position="124"/>
        <end position="148"/>
    </location>
</feature>
<proteinExistence type="predicted"/>
<dbReference type="Gramene" id="KQJ87815">
    <property type="protein sequence ID" value="KQJ87815"/>
    <property type="gene ID" value="BRADI_4g13686v3"/>
</dbReference>
<evidence type="ECO:0000313" key="2">
    <source>
        <dbReference type="EMBL" id="KQJ87815.2"/>
    </source>
</evidence>
<name>A0A0Q3EJD4_BRADI</name>
<dbReference type="PROSITE" id="PS51257">
    <property type="entry name" value="PROKAR_LIPOPROTEIN"/>
    <property type="match status" value="1"/>
</dbReference>
<keyword evidence="4" id="KW-1185">Reference proteome</keyword>
<evidence type="ECO:0000256" key="1">
    <source>
        <dbReference type="SAM" id="MobiDB-lite"/>
    </source>
</evidence>
<dbReference type="EnsemblPlants" id="KQJ87815">
    <property type="protein sequence ID" value="KQJ87815"/>
    <property type="gene ID" value="BRADI_4g13686v3"/>
</dbReference>
<reference evidence="2 3" key="1">
    <citation type="journal article" date="2010" name="Nature">
        <title>Genome sequencing and analysis of the model grass Brachypodium distachyon.</title>
        <authorList>
            <consortium name="International Brachypodium Initiative"/>
        </authorList>
    </citation>
    <scope>NUCLEOTIDE SEQUENCE [LARGE SCALE GENOMIC DNA]</scope>
    <source>
        <strain evidence="2 3">Bd21</strain>
    </source>
</reference>